<evidence type="ECO:0000259" key="4">
    <source>
        <dbReference type="PROSITE" id="PS50956"/>
    </source>
</evidence>
<dbReference type="PRINTS" id="PR00033">
    <property type="entry name" value="HTHASNC"/>
</dbReference>
<dbReference type="PANTHER" id="PTHR30154:SF34">
    <property type="entry name" value="TRANSCRIPTIONAL REGULATOR AZLB"/>
    <property type="match status" value="1"/>
</dbReference>
<dbReference type="SUPFAM" id="SSF46785">
    <property type="entry name" value="Winged helix' DNA-binding domain"/>
    <property type="match status" value="2"/>
</dbReference>
<dbReference type="InterPro" id="IPR019888">
    <property type="entry name" value="Tscrpt_reg_AsnC-like"/>
</dbReference>
<dbReference type="Proteomes" id="UP001501196">
    <property type="component" value="Unassembled WGS sequence"/>
</dbReference>
<keyword evidence="1" id="KW-0805">Transcription regulation</keyword>
<gene>
    <name evidence="5" type="ORF">GCM10009819_31390</name>
</gene>
<dbReference type="InterPro" id="IPR011008">
    <property type="entry name" value="Dimeric_a/b-barrel"/>
</dbReference>
<keyword evidence="6" id="KW-1185">Reference proteome</keyword>
<evidence type="ECO:0000313" key="6">
    <source>
        <dbReference type="Proteomes" id="UP001501196"/>
    </source>
</evidence>
<dbReference type="InterPro" id="IPR036388">
    <property type="entry name" value="WH-like_DNA-bd_sf"/>
</dbReference>
<keyword evidence="2" id="KW-0238">DNA-binding</keyword>
<dbReference type="Gene3D" id="1.10.10.10">
    <property type="entry name" value="Winged helix-like DNA-binding domain superfamily/Winged helix DNA-binding domain"/>
    <property type="match status" value="2"/>
</dbReference>
<comment type="caution">
    <text evidence="5">The sequence shown here is derived from an EMBL/GenBank/DDBJ whole genome shotgun (WGS) entry which is preliminary data.</text>
</comment>
<name>A0ABN2UYP6_9MICO</name>
<dbReference type="PROSITE" id="PS50956">
    <property type="entry name" value="HTH_ASNC_2"/>
    <property type="match status" value="2"/>
</dbReference>
<dbReference type="EMBL" id="BAAAPW010000005">
    <property type="protein sequence ID" value="GAA2042647.1"/>
    <property type="molecule type" value="Genomic_DNA"/>
</dbReference>
<evidence type="ECO:0000256" key="3">
    <source>
        <dbReference type="ARBA" id="ARBA00023163"/>
    </source>
</evidence>
<proteinExistence type="predicted"/>
<accession>A0ABN2UYP6</accession>
<dbReference type="Pfam" id="PF13404">
    <property type="entry name" value="HTH_AsnC-type"/>
    <property type="match status" value="2"/>
</dbReference>
<evidence type="ECO:0000313" key="5">
    <source>
        <dbReference type="EMBL" id="GAA2042647.1"/>
    </source>
</evidence>
<dbReference type="Pfam" id="PF01037">
    <property type="entry name" value="AsnC_trans_reg"/>
    <property type="match status" value="2"/>
</dbReference>
<sequence length="304" mass="32299">MVNFDAELIRALQDDGRASIHDLAAELGQSRAAVSARLRAMRSDGTVRVVAAVDPQFLGQHVLAHVSIRTEGPTGPVADHLRGLDETVLVSAVGGVHDLVTEIRVASMPALHDLLAEIRALPRVVDINTLIYSTVIKGFFVSDYRGGVRIDATDAALIEQLQRDGRASFRALGEAVRLSPSAVATRVDRLVDGGVIKISAVEARGLAQRQLSLGVGLNLAGDDDTVLDAIRAWRGIDFAARSLGRFDLIMTLVEPSAGALSASLERIRALPGVSHTEAWFHLAVLKEDYARTLRAADLAAAGGG</sequence>
<reference evidence="5 6" key="1">
    <citation type="journal article" date="2019" name="Int. J. Syst. Evol. Microbiol.">
        <title>The Global Catalogue of Microorganisms (GCM) 10K type strain sequencing project: providing services to taxonomists for standard genome sequencing and annotation.</title>
        <authorList>
            <consortium name="The Broad Institute Genomics Platform"/>
            <consortium name="The Broad Institute Genome Sequencing Center for Infectious Disease"/>
            <person name="Wu L."/>
            <person name="Ma J."/>
        </authorList>
    </citation>
    <scope>NUCLEOTIDE SEQUENCE [LARGE SCALE GENOMIC DNA]</scope>
    <source>
        <strain evidence="5 6">JCM 15672</strain>
    </source>
</reference>
<dbReference type="InterPro" id="IPR036390">
    <property type="entry name" value="WH_DNA-bd_sf"/>
</dbReference>
<dbReference type="PANTHER" id="PTHR30154">
    <property type="entry name" value="LEUCINE-RESPONSIVE REGULATORY PROTEIN"/>
    <property type="match status" value="1"/>
</dbReference>
<organism evidence="5 6">
    <name type="scientific">Agromyces tropicus</name>
    <dbReference type="NCBI Taxonomy" id="555371"/>
    <lineage>
        <taxon>Bacteria</taxon>
        <taxon>Bacillati</taxon>
        <taxon>Actinomycetota</taxon>
        <taxon>Actinomycetes</taxon>
        <taxon>Micrococcales</taxon>
        <taxon>Microbacteriaceae</taxon>
        <taxon>Agromyces</taxon>
    </lineage>
</organism>
<dbReference type="InterPro" id="IPR019887">
    <property type="entry name" value="Tscrpt_reg_AsnC/Lrp_C"/>
</dbReference>
<dbReference type="SMART" id="SM00344">
    <property type="entry name" value="HTH_ASNC"/>
    <property type="match status" value="2"/>
</dbReference>
<dbReference type="SUPFAM" id="SSF54909">
    <property type="entry name" value="Dimeric alpha+beta barrel"/>
    <property type="match status" value="2"/>
</dbReference>
<evidence type="ECO:0000256" key="2">
    <source>
        <dbReference type="ARBA" id="ARBA00023125"/>
    </source>
</evidence>
<dbReference type="InterPro" id="IPR000485">
    <property type="entry name" value="AsnC-type_HTH_dom"/>
</dbReference>
<protein>
    <submittedName>
        <fullName evidence="5">Lrp/AsnC family transcriptional regulator</fullName>
    </submittedName>
</protein>
<keyword evidence="3" id="KW-0804">Transcription</keyword>
<feature type="domain" description="HTH asnC-type" evidence="4">
    <location>
        <begin position="1"/>
        <end position="61"/>
    </location>
</feature>
<dbReference type="Gene3D" id="3.30.70.920">
    <property type="match status" value="2"/>
</dbReference>
<feature type="domain" description="HTH asnC-type" evidence="4">
    <location>
        <begin position="150"/>
        <end position="218"/>
    </location>
</feature>
<evidence type="ECO:0000256" key="1">
    <source>
        <dbReference type="ARBA" id="ARBA00023015"/>
    </source>
</evidence>
<dbReference type="RefSeq" id="WP_344376533.1">
    <property type="nucleotide sequence ID" value="NZ_BAAAPW010000005.1"/>
</dbReference>